<evidence type="ECO:0000313" key="2">
    <source>
        <dbReference type="EMBL" id="QKV17380.1"/>
    </source>
</evidence>
<protein>
    <recommendedName>
        <fullName evidence="4">Secreted protein</fullName>
    </recommendedName>
</protein>
<name>A0A6N1V8V3_9HYPH</name>
<organism evidence="2 3">
    <name type="scientific">Oricola thermophila</name>
    <dbReference type="NCBI Taxonomy" id="2742145"/>
    <lineage>
        <taxon>Bacteria</taxon>
        <taxon>Pseudomonadati</taxon>
        <taxon>Pseudomonadota</taxon>
        <taxon>Alphaproteobacteria</taxon>
        <taxon>Hyphomicrobiales</taxon>
        <taxon>Ahrensiaceae</taxon>
        <taxon>Oricola</taxon>
    </lineage>
</organism>
<evidence type="ECO:0000256" key="1">
    <source>
        <dbReference type="SAM" id="SignalP"/>
    </source>
</evidence>
<dbReference type="EMBL" id="CP054836">
    <property type="protein sequence ID" value="QKV17380.1"/>
    <property type="molecule type" value="Genomic_DNA"/>
</dbReference>
<dbReference type="RefSeq" id="WP_175275276.1">
    <property type="nucleotide sequence ID" value="NZ_CP054836.1"/>
</dbReference>
<gene>
    <name evidence="2" type="ORF">HTY61_02310</name>
</gene>
<keyword evidence="3" id="KW-1185">Reference proteome</keyword>
<proteinExistence type="predicted"/>
<dbReference type="KEGG" id="orm:HTY61_02310"/>
<dbReference type="AlphaFoldDB" id="A0A6N1V8V3"/>
<feature type="signal peptide" evidence="1">
    <location>
        <begin position="1"/>
        <end position="26"/>
    </location>
</feature>
<evidence type="ECO:0000313" key="3">
    <source>
        <dbReference type="Proteomes" id="UP000509367"/>
    </source>
</evidence>
<sequence length="114" mass="11485">MTGILGCLVSAVFQLALALAPLEALASDTSLESFAASSHSGLRPRDGLVVGGPEPVREVPGLAHRPAALAAAQDRPDTRDFLGSVCIAANVPAVVAGAHAHAWQGRAPPSTSLS</sequence>
<accession>A0A6N1V8V3</accession>
<dbReference type="Proteomes" id="UP000509367">
    <property type="component" value="Chromosome"/>
</dbReference>
<evidence type="ECO:0008006" key="4">
    <source>
        <dbReference type="Google" id="ProtNLM"/>
    </source>
</evidence>
<keyword evidence="1" id="KW-0732">Signal</keyword>
<feature type="chain" id="PRO_5026776895" description="Secreted protein" evidence="1">
    <location>
        <begin position="27"/>
        <end position="114"/>
    </location>
</feature>
<reference evidence="2 3" key="1">
    <citation type="submission" date="2020-06" db="EMBL/GenBank/DDBJ databases">
        <title>Oricola thermophila sp. nov. isolated from a tidal sediments.</title>
        <authorList>
            <person name="Kwon K.K."/>
            <person name="Yang S.-H."/>
            <person name="Park M.-J."/>
        </authorList>
    </citation>
    <scope>NUCLEOTIDE SEQUENCE [LARGE SCALE GENOMIC DNA]</scope>
    <source>
        <strain evidence="2 3">MEBiC13590</strain>
    </source>
</reference>